<keyword evidence="1" id="KW-0547">Nucleotide-binding</keyword>
<dbReference type="Gene3D" id="3.40.50.300">
    <property type="entry name" value="P-loop containing nucleotide triphosphate hydrolases"/>
    <property type="match status" value="1"/>
</dbReference>
<keyword evidence="2" id="KW-0067">ATP-binding</keyword>
<dbReference type="GO" id="GO:0004017">
    <property type="term" value="F:AMP kinase activity"/>
    <property type="evidence" value="ECO:0007669"/>
    <property type="project" value="UniProtKB-EC"/>
</dbReference>
<accession>G0QN31</accession>
<evidence type="ECO:0000256" key="3">
    <source>
        <dbReference type="ARBA" id="ARBA00025768"/>
    </source>
</evidence>
<keyword evidence="5" id="KW-1185">Reference proteome</keyword>
<dbReference type="eggNOG" id="KOG3062">
    <property type="taxonomic scope" value="Eukaryota"/>
</dbReference>
<reference evidence="4 5" key="1">
    <citation type="submission" date="2011-07" db="EMBL/GenBank/DDBJ databases">
        <authorList>
            <person name="Coyne R."/>
            <person name="Brami D."/>
            <person name="Johnson J."/>
            <person name="Hostetler J."/>
            <person name="Hannick L."/>
            <person name="Clark T."/>
            <person name="Cassidy-Hanley D."/>
            <person name="Inman J."/>
        </authorList>
    </citation>
    <scope>NUCLEOTIDE SEQUENCE [LARGE SCALE GENOMIC DNA]</scope>
    <source>
        <strain evidence="4 5">G5</strain>
    </source>
</reference>
<dbReference type="InterPro" id="IPR013641">
    <property type="entry name" value="KTI12/PSTK"/>
</dbReference>
<dbReference type="SUPFAM" id="SSF52540">
    <property type="entry name" value="P-loop containing nucleoside triphosphate hydrolases"/>
    <property type="match status" value="1"/>
</dbReference>
<dbReference type="InParanoid" id="G0QN31"/>
<dbReference type="GeneID" id="14909550"/>
<dbReference type="EMBL" id="GL983462">
    <property type="protein sequence ID" value="EGR33360.1"/>
    <property type="molecule type" value="Genomic_DNA"/>
</dbReference>
<evidence type="ECO:0000256" key="2">
    <source>
        <dbReference type="ARBA" id="ARBA00022840"/>
    </source>
</evidence>
<evidence type="ECO:0000313" key="4">
    <source>
        <dbReference type="EMBL" id="EGR33360.1"/>
    </source>
</evidence>
<evidence type="ECO:0000256" key="1">
    <source>
        <dbReference type="ARBA" id="ARBA00022741"/>
    </source>
</evidence>
<comment type="similarity">
    <text evidence="3">Belongs to the KTI12 family.</text>
</comment>
<dbReference type="EC" id="2.7.4.3" evidence="4"/>
<evidence type="ECO:0000313" key="5">
    <source>
        <dbReference type="Proteomes" id="UP000008983"/>
    </source>
</evidence>
<dbReference type="GO" id="GO:0005524">
    <property type="term" value="F:ATP binding"/>
    <property type="evidence" value="ECO:0007669"/>
    <property type="project" value="UniProtKB-KW"/>
</dbReference>
<protein>
    <submittedName>
        <fullName evidence="4">KTI12 chromatin associated, putative</fullName>
        <ecNumber evidence="4">2.7.4.3</ecNumber>
    </submittedName>
</protein>
<sequence>MMPLILICGIPGSGKTTRAKKIKEFLEVEHNCKVIHINEENLELNKQEAYKDFQAEKFTRGYLKSNVEKNLTNQAVIILDSLNYIKGYRYEMFCLARSNKTQHCVIYCEADIKIAREYNQQNQNNFTEDMLVDYSSRMEIPNQKNRWDSPLFHLRINEQTPCQEIANVLLFQTKKSKDPVSTAPVIKIIQKKKKIIQGNIVRCQFFIRD</sequence>
<name>G0QN31_ICHMU</name>
<dbReference type="AlphaFoldDB" id="G0QN31"/>
<keyword evidence="4" id="KW-0808">Transferase</keyword>
<dbReference type="InterPro" id="IPR027417">
    <property type="entry name" value="P-loop_NTPase"/>
</dbReference>
<dbReference type="Proteomes" id="UP000008983">
    <property type="component" value="Unassembled WGS sequence"/>
</dbReference>
<dbReference type="Pfam" id="PF08433">
    <property type="entry name" value="KTI12"/>
    <property type="match status" value="1"/>
</dbReference>
<dbReference type="STRING" id="857967.G0QN31"/>
<proteinExistence type="inferred from homology"/>
<dbReference type="OMA" id="ELWCIAC"/>
<dbReference type="RefSeq" id="XP_004037346.1">
    <property type="nucleotide sequence ID" value="XM_004037298.1"/>
</dbReference>
<dbReference type="PANTHER" id="PTHR12435">
    <property type="match status" value="1"/>
</dbReference>
<dbReference type="OrthoDB" id="9972657at2759"/>
<organism evidence="4 5">
    <name type="scientific">Ichthyophthirius multifiliis</name>
    <name type="common">White spot disease agent</name>
    <name type="synonym">Ich</name>
    <dbReference type="NCBI Taxonomy" id="5932"/>
    <lineage>
        <taxon>Eukaryota</taxon>
        <taxon>Sar</taxon>
        <taxon>Alveolata</taxon>
        <taxon>Ciliophora</taxon>
        <taxon>Intramacronucleata</taxon>
        <taxon>Oligohymenophorea</taxon>
        <taxon>Hymenostomatida</taxon>
        <taxon>Ophryoglenina</taxon>
        <taxon>Ichthyophthirius</taxon>
    </lineage>
</organism>
<gene>
    <name evidence="4" type="ORF">IMG5_055020</name>
</gene>